<keyword evidence="4" id="KW-0472">Membrane</keyword>
<keyword evidence="7" id="KW-1185">Reference proteome</keyword>
<evidence type="ECO:0000313" key="6">
    <source>
        <dbReference type="EMBL" id="REG79535.1"/>
    </source>
</evidence>
<dbReference type="Pfam" id="PF00990">
    <property type="entry name" value="GGDEF"/>
    <property type="match status" value="1"/>
</dbReference>
<name>A0A3E0DBR1_9GAMM</name>
<comment type="catalytic activity">
    <reaction evidence="3">
        <text>2 GTP = 3',3'-c-di-GMP + 2 diphosphate</text>
        <dbReference type="Rhea" id="RHEA:24898"/>
        <dbReference type="ChEBI" id="CHEBI:33019"/>
        <dbReference type="ChEBI" id="CHEBI:37565"/>
        <dbReference type="ChEBI" id="CHEBI:58805"/>
        <dbReference type="EC" id="2.7.7.65"/>
    </reaction>
</comment>
<keyword evidence="4" id="KW-0812">Transmembrane</keyword>
<dbReference type="InterPro" id="IPR000160">
    <property type="entry name" value="GGDEF_dom"/>
</dbReference>
<dbReference type="GO" id="GO:0005886">
    <property type="term" value="C:plasma membrane"/>
    <property type="evidence" value="ECO:0007669"/>
    <property type="project" value="TreeGrafter"/>
</dbReference>
<keyword evidence="4" id="KW-1133">Transmembrane helix</keyword>
<dbReference type="InterPro" id="IPR050469">
    <property type="entry name" value="Diguanylate_Cyclase"/>
</dbReference>
<dbReference type="FunFam" id="3.30.70.270:FF:000001">
    <property type="entry name" value="Diguanylate cyclase domain protein"/>
    <property type="match status" value="1"/>
</dbReference>
<feature type="transmembrane region" description="Helical" evidence="4">
    <location>
        <begin position="91"/>
        <end position="112"/>
    </location>
</feature>
<feature type="domain" description="GGDEF" evidence="5">
    <location>
        <begin position="236"/>
        <end position="367"/>
    </location>
</feature>
<dbReference type="PANTHER" id="PTHR45138">
    <property type="entry name" value="REGULATORY COMPONENTS OF SENSORY TRANSDUCTION SYSTEM"/>
    <property type="match status" value="1"/>
</dbReference>
<dbReference type="PROSITE" id="PS50887">
    <property type="entry name" value="GGDEF"/>
    <property type="match status" value="1"/>
</dbReference>
<feature type="transmembrane region" description="Helical" evidence="4">
    <location>
        <begin position="66"/>
        <end position="84"/>
    </location>
</feature>
<dbReference type="NCBIfam" id="TIGR00254">
    <property type="entry name" value="GGDEF"/>
    <property type="match status" value="1"/>
</dbReference>
<reference evidence="6 7" key="1">
    <citation type="submission" date="2018-08" db="EMBL/GenBank/DDBJ databases">
        <title>Genomic Encyclopedia of Type Strains, Phase III (KMG-III): the genomes of soil and plant-associated and newly described type strains.</title>
        <authorList>
            <person name="Whitman W."/>
        </authorList>
    </citation>
    <scope>NUCLEOTIDE SEQUENCE [LARGE SCALE GENOMIC DNA]</scope>
    <source>
        <strain evidence="6 7">CECT 7375</strain>
    </source>
</reference>
<dbReference type="AlphaFoldDB" id="A0A3E0DBR1"/>
<proteinExistence type="predicted"/>
<evidence type="ECO:0000313" key="7">
    <source>
        <dbReference type="Proteomes" id="UP000256542"/>
    </source>
</evidence>
<dbReference type="GO" id="GO:0043709">
    <property type="term" value="P:cell adhesion involved in single-species biofilm formation"/>
    <property type="evidence" value="ECO:0007669"/>
    <property type="project" value="TreeGrafter"/>
</dbReference>
<accession>A0A3E0DBR1</accession>
<sequence>MRNKAGSYRAWLSSITMRLTMNIHPASASFANNIKQKSFIFNIASCCGASVHLVFIFLFVYIEQDFLAWFNIASVLLWLSTLYFNKCQQHAISASIMCGEIIAHAFLATKLLGADAGFQYYLWPMALLIVAVPVLPTVSSALLGITNMIAFGVFSVLFSQPIPGLAPHYFGLYIFNTIFASVPFIIIAAIARCLFENQFLKISQLAEHDELTKLYNRRFAQRLLQYYFSRARCGTKTFCIALVDVDNFKKINDELGHDMGDEALIKISHYLSNSLREKDICCRWGGEEFLFVFPNTQIEMIHKRLEEICQKMPKDVNIDQWHTPISCSFGLIQVQEEETLKEAFKRVDCLLYQAKNNGRYQVASDHIQDSTRCEEALI</sequence>
<feature type="transmembrane region" description="Helical" evidence="4">
    <location>
        <begin position="118"/>
        <end position="135"/>
    </location>
</feature>
<feature type="transmembrane region" description="Helical" evidence="4">
    <location>
        <begin position="172"/>
        <end position="195"/>
    </location>
</feature>
<dbReference type="EMBL" id="QUNG01000018">
    <property type="protein sequence ID" value="REG79535.1"/>
    <property type="molecule type" value="Genomic_DNA"/>
</dbReference>
<evidence type="ECO:0000259" key="5">
    <source>
        <dbReference type="PROSITE" id="PS50887"/>
    </source>
</evidence>
<evidence type="ECO:0000256" key="2">
    <source>
        <dbReference type="ARBA" id="ARBA00012528"/>
    </source>
</evidence>
<dbReference type="CDD" id="cd01949">
    <property type="entry name" value="GGDEF"/>
    <property type="match status" value="1"/>
</dbReference>
<feature type="transmembrane region" description="Helical" evidence="4">
    <location>
        <begin position="39"/>
        <end position="60"/>
    </location>
</feature>
<dbReference type="GO" id="GO:0052621">
    <property type="term" value="F:diguanylate cyclase activity"/>
    <property type="evidence" value="ECO:0007669"/>
    <property type="project" value="UniProtKB-EC"/>
</dbReference>
<gene>
    <name evidence="6" type="ORF">DFP81_11829</name>
</gene>
<dbReference type="InterPro" id="IPR043128">
    <property type="entry name" value="Rev_trsase/Diguanyl_cyclase"/>
</dbReference>
<dbReference type="Proteomes" id="UP000256542">
    <property type="component" value="Unassembled WGS sequence"/>
</dbReference>
<dbReference type="SUPFAM" id="SSF55073">
    <property type="entry name" value="Nucleotide cyclase"/>
    <property type="match status" value="1"/>
</dbReference>
<comment type="caution">
    <text evidence="6">The sequence shown here is derived from an EMBL/GenBank/DDBJ whole genome shotgun (WGS) entry which is preliminary data.</text>
</comment>
<organism evidence="6 7">
    <name type="scientific">Marinomonas pollencensis</name>
    <dbReference type="NCBI Taxonomy" id="491954"/>
    <lineage>
        <taxon>Bacteria</taxon>
        <taxon>Pseudomonadati</taxon>
        <taxon>Pseudomonadota</taxon>
        <taxon>Gammaproteobacteria</taxon>
        <taxon>Oceanospirillales</taxon>
        <taxon>Oceanospirillaceae</taxon>
        <taxon>Marinomonas</taxon>
    </lineage>
</organism>
<dbReference type="Gene3D" id="3.30.70.270">
    <property type="match status" value="1"/>
</dbReference>
<dbReference type="OrthoDB" id="9759607at2"/>
<dbReference type="SMART" id="SM00267">
    <property type="entry name" value="GGDEF"/>
    <property type="match status" value="1"/>
</dbReference>
<protein>
    <recommendedName>
        <fullName evidence="2">diguanylate cyclase</fullName>
        <ecNumber evidence="2">2.7.7.65</ecNumber>
    </recommendedName>
</protein>
<dbReference type="GO" id="GO:1902201">
    <property type="term" value="P:negative regulation of bacterial-type flagellum-dependent cell motility"/>
    <property type="evidence" value="ECO:0007669"/>
    <property type="project" value="TreeGrafter"/>
</dbReference>
<evidence type="ECO:0000256" key="1">
    <source>
        <dbReference type="ARBA" id="ARBA00001946"/>
    </source>
</evidence>
<evidence type="ECO:0000256" key="3">
    <source>
        <dbReference type="ARBA" id="ARBA00034247"/>
    </source>
</evidence>
<dbReference type="PANTHER" id="PTHR45138:SF9">
    <property type="entry name" value="DIGUANYLATE CYCLASE DGCM-RELATED"/>
    <property type="match status" value="1"/>
</dbReference>
<evidence type="ECO:0000256" key="4">
    <source>
        <dbReference type="SAM" id="Phobius"/>
    </source>
</evidence>
<dbReference type="EC" id="2.7.7.65" evidence="2"/>
<dbReference type="InterPro" id="IPR029787">
    <property type="entry name" value="Nucleotide_cyclase"/>
</dbReference>
<comment type="cofactor">
    <cofactor evidence="1">
        <name>Mg(2+)</name>
        <dbReference type="ChEBI" id="CHEBI:18420"/>
    </cofactor>
</comment>